<keyword evidence="2" id="KW-1133">Transmembrane helix</keyword>
<sequence>MNTPHSSFSAPRKELVSSIQKSLVLFIMLVLVLVFGMYKLMDLNLEHQSKQQDKLSELLYLVQNAEEHWLEWMLVNDGGSEGGTSFSNNQTLSDSDHFRQMLLSEYELIDFHLVDFKEVSSIDVSDALGLLKKEVKIGPFSAQDQDIIYRSFDQLEILDTKLLEVGVRLDYERKLFLERLIWAPIAALVIIVLVAVILSMLFTRRLRTGFSHLHHILDHHKHGHSSIEPQRKVVDEFTDIGHLVDNELSSRGYDIEHRNIRISLIEKALSKVDQPLLVVNNEGDIIWFSAGFEHLWNENASVFESIFGIDAGLDSPMGERVADAVLQSDELLTLGLVDGFYSMGIRGFDGGQSSDQNNLQCLIAINLKSEAAELEVLRKSLALMEQDVWNIPIRVLREDSPYISFAMTLEALRGKVVALFDALNDVKGQTNSSEKITKLQQIASIIDEEINDNNQVVNEVVPVLDVLPNDVQSELNEVAILSQTVRDSLIVGYESVLQRLALVEKDLSSDVFLLDDVDRCLNEVRAGALSSLAATEGESENVRRRFSIDLNHDIDSVQSQIESMKKAASSTLSLLESDRSVGVARLDRARESVDEMIERISELMEKTSNILDSDGEGAEIESLQQSSDEWDEF</sequence>
<keyword evidence="4" id="KW-1185">Reference proteome</keyword>
<keyword evidence="2" id="KW-0472">Membrane</keyword>
<protein>
    <submittedName>
        <fullName evidence="3">Uncharacterized protein</fullName>
    </submittedName>
</protein>
<evidence type="ECO:0000256" key="1">
    <source>
        <dbReference type="SAM" id="MobiDB-lite"/>
    </source>
</evidence>
<comment type="caution">
    <text evidence="3">The sequence shown here is derived from an EMBL/GenBank/DDBJ whole genome shotgun (WGS) entry which is preliminary data.</text>
</comment>
<dbReference type="EMBL" id="JAEMNX010000002">
    <property type="protein sequence ID" value="MBJ7536801.1"/>
    <property type="molecule type" value="Genomic_DNA"/>
</dbReference>
<keyword evidence="2" id="KW-0812">Transmembrane</keyword>
<proteinExistence type="predicted"/>
<feature type="transmembrane region" description="Helical" evidence="2">
    <location>
        <begin position="23"/>
        <end position="41"/>
    </location>
</feature>
<reference evidence="3" key="1">
    <citation type="submission" date="2020-12" db="EMBL/GenBank/DDBJ databases">
        <title>Marinomonas arctica sp. nov., a psychrotolerant bacterium isolated from the Arctic.</title>
        <authorList>
            <person name="Zhang Y."/>
        </authorList>
    </citation>
    <scope>NUCLEOTIDE SEQUENCE</scope>
    <source>
        <strain evidence="3">C1424</strain>
    </source>
</reference>
<evidence type="ECO:0000313" key="3">
    <source>
        <dbReference type="EMBL" id="MBJ7536801.1"/>
    </source>
</evidence>
<feature type="region of interest" description="Disordered" evidence="1">
    <location>
        <begin position="610"/>
        <end position="633"/>
    </location>
</feature>
<accession>A0A934N592</accession>
<dbReference type="RefSeq" id="WP_199466965.1">
    <property type="nucleotide sequence ID" value="NZ_JAEMNX010000002.1"/>
</dbReference>
<organism evidence="3 4">
    <name type="scientific">Marinomonas transparens</name>
    <dbReference type="NCBI Taxonomy" id="2795388"/>
    <lineage>
        <taxon>Bacteria</taxon>
        <taxon>Pseudomonadati</taxon>
        <taxon>Pseudomonadota</taxon>
        <taxon>Gammaproteobacteria</taxon>
        <taxon>Oceanospirillales</taxon>
        <taxon>Oceanospirillaceae</taxon>
        <taxon>Marinomonas</taxon>
    </lineage>
</organism>
<gene>
    <name evidence="3" type="ORF">I8J31_03815</name>
</gene>
<name>A0A934N592_9GAMM</name>
<dbReference type="Proteomes" id="UP000628710">
    <property type="component" value="Unassembled WGS sequence"/>
</dbReference>
<evidence type="ECO:0000313" key="4">
    <source>
        <dbReference type="Proteomes" id="UP000628710"/>
    </source>
</evidence>
<evidence type="ECO:0000256" key="2">
    <source>
        <dbReference type="SAM" id="Phobius"/>
    </source>
</evidence>
<dbReference type="AlphaFoldDB" id="A0A934N592"/>
<feature type="transmembrane region" description="Helical" evidence="2">
    <location>
        <begin position="180"/>
        <end position="202"/>
    </location>
</feature>